<reference evidence="1 2" key="1">
    <citation type="submission" date="2012-06" db="EMBL/GenBank/DDBJ databases">
        <title>The complete chromosome of genome of Turneriella parva DSM 21527.</title>
        <authorList>
            <consortium name="US DOE Joint Genome Institute (JGI-PGF)"/>
            <person name="Lucas S."/>
            <person name="Han J."/>
            <person name="Lapidus A."/>
            <person name="Bruce D."/>
            <person name="Goodwin L."/>
            <person name="Pitluck S."/>
            <person name="Peters L."/>
            <person name="Kyrpides N."/>
            <person name="Mavromatis K."/>
            <person name="Ivanova N."/>
            <person name="Mikhailova N."/>
            <person name="Chertkov O."/>
            <person name="Detter J.C."/>
            <person name="Tapia R."/>
            <person name="Han C."/>
            <person name="Land M."/>
            <person name="Hauser L."/>
            <person name="Markowitz V."/>
            <person name="Cheng J.-F."/>
            <person name="Hugenholtz P."/>
            <person name="Woyke T."/>
            <person name="Wu D."/>
            <person name="Gronow S."/>
            <person name="Wellnitz S."/>
            <person name="Brambilla E."/>
            <person name="Klenk H.-P."/>
            <person name="Eisen J.A."/>
        </authorList>
    </citation>
    <scope>NUCLEOTIDE SEQUENCE [LARGE SCALE GENOMIC DNA]</scope>
    <source>
        <strain evidence="2">ATCC BAA-1111 / DSM 21527 / NCTC 11395 / H</strain>
    </source>
</reference>
<name>I4B4L6_TURPD</name>
<dbReference type="HOGENOM" id="CLU_1805354_0_0_12"/>
<dbReference type="STRING" id="869212.Turpa_1575"/>
<dbReference type="KEGG" id="tpx:Turpa_1575"/>
<proteinExistence type="predicted"/>
<sequence>MQKARRRQTHERCWNLLNGHYVANAILLDAFVRRTKDVLTLFLEELMEQQIQQIVNFAIGTVKGLGDAAKSTLTTLEAEVKTLVDKGAAASDENAQKIRANANELVSRVTTIVNDAVNNLNEVTAQAQKLVQDTIAKVKPADK</sequence>
<evidence type="ECO:0000313" key="1">
    <source>
        <dbReference type="EMBL" id="AFM12223.1"/>
    </source>
</evidence>
<organism evidence="1 2">
    <name type="scientific">Turneriella parva (strain ATCC BAA-1111 / DSM 21527 / NCTC 11395 / H)</name>
    <name type="common">Leptospira parva</name>
    <dbReference type="NCBI Taxonomy" id="869212"/>
    <lineage>
        <taxon>Bacteria</taxon>
        <taxon>Pseudomonadati</taxon>
        <taxon>Spirochaetota</taxon>
        <taxon>Spirochaetia</taxon>
        <taxon>Leptospirales</taxon>
        <taxon>Leptospiraceae</taxon>
        <taxon>Turneriella</taxon>
    </lineage>
</organism>
<gene>
    <name evidence="1" type="ordered locus">Turpa_1575</name>
</gene>
<dbReference type="Proteomes" id="UP000006048">
    <property type="component" value="Chromosome"/>
</dbReference>
<evidence type="ECO:0000313" key="2">
    <source>
        <dbReference type="Proteomes" id="UP000006048"/>
    </source>
</evidence>
<dbReference type="AlphaFoldDB" id="I4B4L6"/>
<protein>
    <submittedName>
        <fullName evidence="1">Uncharacterized protein</fullName>
    </submittedName>
</protein>
<dbReference type="EMBL" id="CP002959">
    <property type="protein sequence ID" value="AFM12223.1"/>
    <property type="molecule type" value="Genomic_DNA"/>
</dbReference>
<keyword evidence="2" id="KW-1185">Reference proteome</keyword>
<accession>I4B4L6</accession>
<dbReference type="NCBIfam" id="NF047773">
    <property type="entry name" value="phas_rel_Lepto"/>
    <property type="match status" value="1"/>
</dbReference>